<feature type="transmembrane region" description="Helical" evidence="7">
    <location>
        <begin position="182"/>
        <end position="207"/>
    </location>
</feature>
<dbReference type="CDD" id="cd06261">
    <property type="entry name" value="TM_PBP2"/>
    <property type="match status" value="1"/>
</dbReference>
<keyword evidence="10" id="KW-1185">Reference proteome</keyword>
<evidence type="ECO:0000259" key="8">
    <source>
        <dbReference type="PROSITE" id="PS50928"/>
    </source>
</evidence>
<proteinExistence type="inferred from homology"/>
<evidence type="ECO:0000256" key="3">
    <source>
        <dbReference type="ARBA" id="ARBA00022475"/>
    </source>
</evidence>
<feature type="transmembrane region" description="Helical" evidence="7">
    <location>
        <begin position="7"/>
        <end position="26"/>
    </location>
</feature>
<dbReference type="InterPro" id="IPR035906">
    <property type="entry name" value="MetI-like_sf"/>
</dbReference>
<accession>A0ABS2PIB5</accession>
<dbReference type="EMBL" id="JAFBEC010000021">
    <property type="protein sequence ID" value="MBM7635007.1"/>
    <property type="molecule type" value="Genomic_DNA"/>
</dbReference>
<evidence type="ECO:0000256" key="2">
    <source>
        <dbReference type="ARBA" id="ARBA00022448"/>
    </source>
</evidence>
<dbReference type="PROSITE" id="PS50928">
    <property type="entry name" value="ABC_TM1"/>
    <property type="match status" value="1"/>
</dbReference>
<comment type="caution">
    <text evidence="9">The sequence shown here is derived from an EMBL/GenBank/DDBJ whole genome shotgun (WGS) entry which is preliminary data.</text>
</comment>
<dbReference type="InterPro" id="IPR050366">
    <property type="entry name" value="BP-dependent_transpt_permease"/>
</dbReference>
<dbReference type="InterPro" id="IPR000515">
    <property type="entry name" value="MetI-like"/>
</dbReference>
<evidence type="ECO:0000256" key="1">
    <source>
        <dbReference type="ARBA" id="ARBA00004651"/>
    </source>
</evidence>
<feature type="transmembrane region" description="Helical" evidence="7">
    <location>
        <begin position="227"/>
        <end position="250"/>
    </location>
</feature>
<dbReference type="PANTHER" id="PTHR43386">
    <property type="entry name" value="OLIGOPEPTIDE TRANSPORT SYSTEM PERMEASE PROTEIN APPC"/>
    <property type="match status" value="1"/>
</dbReference>
<keyword evidence="5 7" id="KW-1133">Transmembrane helix</keyword>
<dbReference type="SUPFAM" id="SSF161098">
    <property type="entry name" value="MetI-like"/>
    <property type="match status" value="1"/>
</dbReference>
<name>A0ABS2PIB5_9BACL</name>
<feature type="transmembrane region" description="Helical" evidence="7">
    <location>
        <begin position="104"/>
        <end position="123"/>
    </location>
</feature>
<sequence>MSRTSKVYISMAAIGLLMIFIAPLVMNQDPFSAHSANRLLPPSSSHLLGTDHLGRDLLSRIVYGARYTVVTALVIVVISGLIGMSVGFVSATSGGVIDHVFMRFTEWMSAFPSVILAFLFVGIAGPGLLNILIALSLVFWIPIARLVRNTTVRTMQEPYYESAIISGVPYVKRIQRHLVPAILPQVLVLLALNVGSAMLHIAGFSFLGIGIQPPLPEWGAMLNESRSYFYAAPWLMIVPGTAIFLVVFFWNGLSERMRDEFDQKRGSGL</sequence>
<feature type="domain" description="ABC transmembrane type-1" evidence="8">
    <location>
        <begin position="65"/>
        <end position="254"/>
    </location>
</feature>
<evidence type="ECO:0000256" key="6">
    <source>
        <dbReference type="ARBA" id="ARBA00023136"/>
    </source>
</evidence>
<organism evidence="9 10">
    <name type="scientific">Geomicrobium sediminis</name>
    <dbReference type="NCBI Taxonomy" id="1347788"/>
    <lineage>
        <taxon>Bacteria</taxon>
        <taxon>Bacillati</taxon>
        <taxon>Bacillota</taxon>
        <taxon>Bacilli</taxon>
        <taxon>Bacillales</taxon>
        <taxon>Geomicrobium</taxon>
    </lineage>
</organism>
<evidence type="ECO:0000256" key="4">
    <source>
        <dbReference type="ARBA" id="ARBA00022692"/>
    </source>
</evidence>
<dbReference type="Pfam" id="PF00528">
    <property type="entry name" value="BPD_transp_1"/>
    <property type="match status" value="1"/>
</dbReference>
<keyword evidence="6 7" id="KW-0472">Membrane</keyword>
<evidence type="ECO:0000256" key="5">
    <source>
        <dbReference type="ARBA" id="ARBA00022989"/>
    </source>
</evidence>
<evidence type="ECO:0000256" key="7">
    <source>
        <dbReference type="RuleBase" id="RU363032"/>
    </source>
</evidence>
<keyword evidence="3" id="KW-1003">Cell membrane</keyword>
<dbReference type="Proteomes" id="UP000741863">
    <property type="component" value="Unassembled WGS sequence"/>
</dbReference>
<keyword evidence="4 7" id="KW-0812">Transmembrane</keyword>
<comment type="subcellular location">
    <subcellularLocation>
        <location evidence="1 7">Cell membrane</location>
        <topology evidence="1 7">Multi-pass membrane protein</topology>
    </subcellularLocation>
</comment>
<dbReference type="Gene3D" id="1.10.3720.10">
    <property type="entry name" value="MetI-like"/>
    <property type="match status" value="1"/>
</dbReference>
<evidence type="ECO:0000313" key="9">
    <source>
        <dbReference type="EMBL" id="MBM7635007.1"/>
    </source>
</evidence>
<keyword evidence="2 7" id="KW-0813">Transport</keyword>
<protein>
    <submittedName>
        <fullName evidence="9">ABC-type dipeptide/oligopeptide/nickel transport system permease subunit</fullName>
    </submittedName>
</protein>
<dbReference type="RefSeq" id="WP_204699748.1">
    <property type="nucleotide sequence ID" value="NZ_JAFBEC010000021.1"/>
</dbReference>
<dbReference type="PANTHER" id="PTHR43386:SF1">
    <property type="entry name" value="D,D-DIPEPTIDE TRANSPORT SYSTEM PERMEASE PROTEIN DDPC-RELATED"/>
    <property type="match status" value="1"/>
</dbReference>
<feature type="transmembrane region" description="Helical" evidence="7">
    <location>
        <begin position="67"/>
        <end position="92"/>
    </location>
</feature>
<reference evidence="9 10" key="1">
    <citation type="submission" date="2021-01" db="EMBL/GenBank/DDBJ databases">
        <title>Genomic Encyclopedia of Type Strains, Phase IV (KMG-IV): sequencing the most valuable type-strain genomes for metagenomic binning, comparative biology and taxonomic classification.</title>
        <authorList>
            <person name="Goeker M."/>
        </authorList>
    </citation>
    <scope>NUCLEOTIDE SEQUENCE [LARGE SCALE GENOMIC DNA]</scope>
    <source>
        <strain evidence="9 10">DSM 25540</strain>
    </source>
</reference>
<feature type="transmembrane region" description="Helical" evidence="7">
    <location>
        <begin position="129"/>
        <end position="147"/>
    </location>
</feature>
<evidence type="ECO:0000313" key="10">
    <source>
        <dbReference type="Proteomes" id="UP000741863"/>
    </source>
</evidence>
<comment type="similarity">
    <text evidence="7">Belongs to the binding-protein-dependent transport system permease family.</text>
</comment>
<gene>
    <name evidence="9" type="ORF">JOD17_004150</name>
</gene>